<dbReference type="EMBL" id="HBUF01286808">
    <property type="protein sequence ID" value="CAG6688412.1"/>
    <property type="molecule type" value="Transcribed_RNA"/>
</dbReference>
<evidence type="ECO:0000256" key="2">
    <source>
        <dbReference type="ARBA" id="ARBA00022475"/>
    </source>
</evidence>
<keyword evidence="6 10" id="KW-1133">Transmembrane helix</keyword>
<dbReference type="GO" id="GO:0007165">
    <property type="term" value="P:signal transduction"/>
    <property type="evidence" value="ECO:0007669"/>
    <property type="project" value="UniProtKB-KW"/>
</dbReference>
<evidence type="ECO:0000256" key="7">
    <source>
        <dbReference type="ARBA" id="ARBA00023136"/>
    </source>
</evidence>
<keyword evidence="2" id="KW-1003">Cell membrane</keyword>
<reference evidence="11" key="1">
    <citation type="submission" date="2021-05" db="EMBL/GenBank/DDBJ databases">
        <authorList>
            <person name="Alioto T."/>
            <person name="Alioto T."/>
            <person name="Gomez Garrido J."/>
        </authorList>
    </citation>
    <scope>NUCLEOTIDE SEQUENCE</scope>
</reference>
<dbReference type="AlphaFoldDB" id="A0A8D8X977"/>
<sequence length="369" mass="43408">MYNYSLFLPINHYNRHPLLQRQVKHGSRSFCFNFKAFSDLMSFMERHFSSADQAIIVRSHAKARFLFRTLSAACTLTFVGALMEPFFPVSAEETQRLAYIYKRSRPERRLPTNFWIPFFDDSQSPTYEIVFAVEIYLICVEIVQNIISASVIPMLVSYMMGQYKIICKYAAMVGRTHRNSNGEVIYYTNIERNEFVIQTRRIRLRMCQDEYDQVFVGQLVRFHQKLIKFQKMFEHFYTPIMFIKVSLSNTLVALVLYQLCTTDLTSIPSAHLYKLLIEFVSVVFVVYYLCHCSESLDDAQQDLTISLATSHWFKCSPAARRMLVLMFRRSQRPNHLKFYQGALVLSRAYFWSVGKLSYSFVNSMKLLKH</sequence>
<dbReference type="GO" id="GO:0005549">
    <property type="term" value="F:odorant binding"/>
    <property type="evidence" value="ECO:0007669"/>
    <property type="project" value="InterPro"/>
</dbReference>
<keyword evidence="3 10" id="KW-0716">Sensory transduction</keyword>
<organism evidence="11">
    <name type="scientific">Cacopsylla melanoneura</name>
    <dbReference type="NCBI Taxonomy" id="428564"/>
    <lineage>
        <taxon>Eukaryota</taxon>
        <taxon>Metazoa</taxon>
        <taxon>Ecdysozoa</taxon>
        <taxon>Arthropoda</taxon>
        <taxon>Hexapoda</taxon>
        <taxon>Insecta</taxon>
        <taxon>Pterygota</taxon>
        <taxon>Neoptera</taxon>
        <taxon>Paraneoptera</taxon>
        <taxon>Hemiptera</taxon>
        <taxon>Sternorrhyncha</taxon>
        <taxon>Psylloidea</taxon>
        <taxon>Psyllidae</taxon>
        <taxon>Psyllinae</taxon>
        <taxon>Cacopsylla</taxon>
    </lineage>
</organism>
<evidence type="ECO:0000256" key="4">
    <source>
        <dbReference type="ARBA" id="ARBA00022692"/>
    </source>
</evidence>
<feature type="transmembrane region" description="Helical" evidence="10">
    <location>
        <begin position="271"/>
        <end position="290"/>
    </location>
</feature>
<keyword evidence="5 10" id="KW-0552">Olfaction</keyword>
<keyword evidence="7 10" id="KW-0472">Membrane</keyword>
<keyword evidence="4 10" id="KW-0812">Transmembrane</keyword>
<dbReference type="Pfam" id="PF02949">
    <property type="entry name" value="7tm_6"/>
    <property type="match status" value="1"/>
</dbReference>
<keyword evidence="9 10" id="KW-0807">Transducer</keyword>
<feature type="transmembrane region" description="Helical" evidence="10">
    <location>
        <begin position="236"/>
        <end position="259"/>
    </location>
</feature>
<evidence type="ECO:0000256" key="10">
    <source>
        <dbReference type="RuleBase" id="RU351113"/>
    </source>
</evidence>
<evidence type="ECO:0000256" key="1">
    <source>
        <dbReference type="ARBA" id="ARBA00004651"/>
    </source>
</evidence>
<dbReference type="GO" id="GO:0005886">
    <property type="term" value="C:plasma membrane"/>
    <property type="evidence" value="ECO:0007669"/>
    <property type="project" value="UniProtKB-SubCell"/>
</dbReference>
<evidence type="ECO:0000256" key="8">
    <source>
        <dbReference type="ARBA" id="ARBA00023170"/>
    </source>
</evidence>
<feature type="transmembrane region" description="Helical" evidence="10">
    <location>
        <begin position="135"/>
        <end position="156"/>
    </location>
</feature>
<comment type="similarity">
    <text evidence="10">Belongs to the insect chemoreceptor superfamily. Heteromeric odorant receptor channel (TC 1.A.69) family.</text>
</comment>
<evidence type="ECO:0000313" key="11">
    <source>
        <dbReference type="EMBL" id="CAG6688412.1"/>
    </source>
</evidence>
<dbReference type="InterPro" id="IPR004117">
    <property type="entry name" value="7tm6_olfct_rcpt"/>
</dbReference>
<evidence type="ECO:0000256" key="3">
    <source>
        <dbReference type="ARBA" id="ARBA00022606"/>
    </source>
</evidence>
<name>A0A8D8X977_9HEMI</name>
<proteinExistence type="inferred from homology"/>
<evidence type="ECO:0000256" key="6">
    <source>
        <dbReference type="ARBA" id="ARBA00022989"/>
    </source>
</evidence>
<comment type="subcellular location">
    <subcellularLocation>
        <location evidence="1 10">Cell membrane</location>
        <topology evidence="1 10">Multi-pass membrane protein</topology>
    </subcellularLocation>
</comment>
<dbReference type="EMBL" id="HBUF01121281">
    <property type="protein sequence ID" value="CAG6642198.1"/>
    <property type="molecule type" value="Transcribed_RNA"/>
</dbReference>
<protein>
    <recommendedName>
        <fullName evidence="10">Odorant receptor</fullName>
    </recommendedName>
</protein>
<comment type="caution">
    <text evidence="10">Lacks conserved residue(s) required for the propagation of feature annotation.</text>
</comment>
<evidence type="ECO:0000256" key="9">
    <source>
        <dbReference type="ARBA" id="ARBA00023224"/>
    </source>
</evidence>
<evidence type="ECO:0000256" key="5">
    <source>
        <dbReference type="ARBA" id="ARBA00022725"/>
    </source>
</evidence>
<dbReference type="GO" id="GO:0004984">
    <property type="term" value="F:olfactory receptor activity"/>
    <property type="evidence" value="ECO:0007669"/>
    <property type="project" value="InterPro"/>
</dbReference>
<dbReference type="PANTHER" id="PTHR21137">
    <property type="entry name" value="ODORANT RECEPTOR"/>
    <property type="match status" value="1"/>
</dbReference>
<accession>A0A8D8X977</accession>
<feature type="transmembrane region" description="Helical" evidence="10">
    <location>
        <begin position="65"/>
        <end position="83"/>
    </location>
</feature>
<keyword evidence="8 10" id="KW-0675">Receptor</keyword>
<dbReference type="PANTHER" id="PTHR21137:SF35">
    <property type="entry name" value="ODORANT RECEPTOR 19A-RELATED"/>
    <property type="match status" value="1"/>
</dbReference>